<dbReference type="KEGG" id="nte:NEUTE1DRAFT114046"/>
<dbReference type="VEuPathDB" id="FungiDB:NEUTE1DRAFT_114046"/>
<name>F8MZE1_NEUT8</name>
<dbReference type="AlphaFoldDB" id="F8MZE1"/>
<gene>
    <name evidence="1" type="ORF">NEUTE1DRAFT_114046</name>
</gene>
<keyword evidence="2" id="KW-1185">Reference proteome</keyword>
<accession>F8MZE1</accession>
<evidence type="ECO:0000313" key="2">
    <source>
        <dbReference type="Proteomes" id="UP000008065"/>
    </source>
</evidence>
<proteinExistence type="predicted"/>
<sequence length="116" mass="12893">MQYISNLYRLSTTIGIINSQAYPLGIRKSWKGSRNYEWLTCYQRQEGSSGLLAQIVTVANPASSCTTYTNGYHTGNGRADIPGQMLWNPDPVLYTVSTIHAFSHISGKLRLHAQSP</sequence>
<reference evidence="2" key="1">
    <citation type="journal article" date="2011" name="Genetics">
        <title>Massive changes in genome architecture accompany the transition to self-fertility in the filamentous fungus Neurospora tetrasperma.</title>
        <authorList>
            <person name="Ellison C.E."/>
            <person name="Stajich J.E."/>
            <person name="Jacobson D.J."/>
            <person name="Natvig D.O."/>
            <person name="Lapidus A."/>
            <person name="Foster B."/>
            <person name="Aerts A."/>
            <person name="Riley R."/>
            <person name="Lindquist E.A."/>
            <person name="Grigoriev I.V."/>
            <person name="Taylor J.W."/>
        </authorList>
    </citation>
    <scope>NUCLEOTIDE SEQUENCE [LARGE SCALE GENOMIC DNA]</scope>
    <source>
        <strain evidence="2">FGSC 2508 / P0657</strain>
    </source>
</reference>
<organism evidence="1 2">
    <name type="scientific">Neurospora tetrasperma (strain FGSC 2508 / ATCC MYA-4615 / P0657)</name>
    <dbReference type="NCBI Taxonomy" id="510951"/>
    <lineage>
        <taxon>Eukaryota</taxon>
        <taxon>Fungi</taxon>
        <taxon>Dikarya</taxon>
        <taxon>Ascomycota</taxon>
        <taxon>Pezizomycotina</taxon>
        <taxon>Sordariomycetes</taxon>
        <taxon>Sordariomycetidae</taxon>
        <taxon>Sordariales</taxon>
        <taxon>Sordariaceae</taxon>
        <taxon>Neurospora</taxon>
    </lineage>
</organism>
<evidence type="ECO:0000313" key="1">
    <source>
        <dbReference type="EMBL" id="EGO52032.1"/>
    </source>
</evidence>
<dbReference type="Proteomes" id="UP000008065">
    <property type="component" value="Unassembled WGS sequence"/>
</dbReference>
<dbReference type="HOGENOM" id="CLU_2097502_0_0_1"/>
<dbReference type="RefSeq" id="XP_009855678.1">
    <property type="nucleotide sequence ID" value="XM_009857376.1"/>
</dbReference>
<dbReference type="EMBL" id="GL891382">
    <property type="protein sequence ID" value="EGO52032.1"/>
    <property type="molecule type" value="Genomic_DNA"/>
</dbReference>
<dbReference type="GeneID" id="20822724"/>
<protein>
    <submittedName>
        <fullName evidence="1">Uncharacterized protein</fullName>
    </submittedName>
</protein>